<protein>
    <submittedName>
        <fullName evidence="2">Uncharacterized protein</fullName>
    </submittedName>
</protein>
<keyword evidence="3" id="KW-1185">Reference proteome</keyword>
<accession>A0A9X5FIV6</accession>
<evidence type="ECO:0000313" key="2">
    <source>
        <dbReference type="EMBL" id="NKX92948.1"/>
    </source>
</evidence>
<sequence length="72" mass="7182">MNRSQLTLTTAPLLLIGVVGLVRQAEAGTLLSAPTVAGIVTGVVVGIVALLAGRHPGVRARLGLEAGRTEGA</sequence>
<dbReference type="Proteomes" id="UP000774283">
    <property type="component" value="Unassembled WGS sequence"/>
</dbReference>
<feature type="transmembrane region" description="Helical" evidence="1">
    <location>
        <begin position="34"/>
        <end position="52"/>
    </location>
</feature>
<name>A0A9X5FIV6_9MICO</name>
<dbReference type="EMBL" id="JAAXOW010000002">
    <property type="protein sequence ID" value="NKX92948.1"/>
    <property type="molecule type" value="Genomic_DNA"/>
</dbReference>
<reference evidence="2 3" key="1">
    <citation type="submission" date="2020-04" db="EMBL/GenBank/DDBJ databases">
        <title>MicrobeNet Type strains.</title>
        <authorList>
            <person name="Nicholson A.C."/>
        </authorList>
    </citation>
    <scope>NUCLEOTIDE SEQUENCE [LARGE SCALE GENOMIC DNA]</scope>
    <source>
        <strain evidence="2 3">ATCC BAA-789</strain>
    </source>
</reference>
<proteinExistence type="predicted"/>
<keyword evidence="1" id="KW-0472">Membrane</keyword>
<comment type="caution">
    <text evidence="2">The sequence shown here is derived from an EMBL/GenBank/DDBJ whole genome shotgun (WGS) entry which is preliminary data.</text>
</comment>
<dbReference type="RefSeq" id="WP_168447050.1">
    <property type="nucleotide sequence ID" value="NZ_JAAXOW010000002.1"/>
</dbReference>
<evidence type="ECO:0000256" key="1">
    <source>
        <dbReference type="SAM" id="Phobius"/>
    </source>
</evidence>
<gene>
    <name evidence="2" type="ORF">HF995_06600</name>
</gene>
<evidence type="ECO:0000313" key="3">
    <source>
        <dbReference type="Proteomes" id="UP000774283"/>
    </source>
</evidence>
<keyword evidence="1" id="KW-1133">Transmembrane helix</keyword>
<dbReference type="AlphaFoldDB" id="A0A9X5FIV6"/>
<organism evidence="2 3">
    <name type="scientific">Sanguibacter hominis ATCC BAA-789</name>
    <dbReference type="NCBI Taxonomy" id="1312740"/>
    <lineage>
        <taxon>Bacteria</taxon>
        <taxon>Bacillati</taxon>
        <taxon>Actinomycetota</taxon>
        <taxon>Actinomycetes</taxon>
        <taxon>Micrococcales</taxon>
        <taxon>Sanguibacteraceae</taxon>
        <taxon>Sanguibacter</taxon>
    </lineage>
</organism>
<keyword evidence="1" id="KW-0812">Transmembrane</keyword>